<evidence type="ECO:0000256" key="1">
    <source>
        <dbReference type="PIRSR" id="PIRSR018249-1"/>
    </source>
</evidence>
<feature type="binding site" evidence="1">
    <location>
        <position position="31"/>
    </location>
    <ligand>
        <name>Zn(2+)</name>
        <dbReference type="ChEBI" id="CHEBI:29105"/>
    </ligand>
</feature>
<dbReference type="Gene3D" id="3.40.50.150">
    <property type="entry name" value="Vaccinia Virus protein VP39"/>
    <property type="match status" value="1"/>
</dbReference>
<organism evidence="4 5">
    <name type="scientific">Agromyces albus</name>
    <dbReference type="NCBI Taxonomy" id="205332"/>
    <lineage>
        <taxon>Bacteria</taxon>
        <taxon>Bacillati</taxon>
        <taxon>Actinomycetota</taxon>
        <taxon>Actinomycetes</taxon>
        <taxon>Micrococcales</taxon>
        <taxon>Microbacteriaceae</taxon>
        <taxon>Agromyces</taxon>
    </lineage>
</organism>
<dbReference type="CDD" id="cd02440">
    <property type="entry name" value="AdoMet_MTases"/>
    <property type="match status" value="1"/>
</dbReference>
<dbReference type="OrthoDB" id="108476at2"/>
<keyword evidence="2" id="KW-0949">S-adenosyl-L-methionine</keyword>
<keyword evidence="5" id="KW-1185">Reference proteome</keyword>
<accession>A0A4Q2L078</accession>
<feature type="binding site" evidence="2">
    <location>
        <begin position="110"/>
        <end position="111"/>
    </location>
    <ligand>
        <name>S-adenosyl-L-methionine</name>
        <dbReference type="ChEBI" id="CHEBI:59789"/>
    </ligand>
</feature>
<dbReference type="GO" id="GO:0032259">
    <property type="term" value="P:methylation"/>
    <property type="evidence" value="ECO:0007669"/>
    <property type="project" value="UniProtKB-KW"/>
</dbReference>
<dbReference type="InterPro" id="IPR016718">
    <property type="entry name" value="rRNA_m1G-MeTrfase_A_prd"/>
</dbReference>
<evidence type="ECO:0000313" key="4">
    <source>
        <dbReference type="EMBL" id="RXZ70769.1"/>
    </source>
</evidence>
<feature type="binding site" evidence="2">
    <location>
        <position position="198"/>
    </location>
    <ligand>
        <name>S-adenosyl-L-methionine</name>
        <dbReference type="ChEBI" id="CHEBI:59789"/>
    </ligand>
</feature>
<dbReference type="Proteomes" id="UP000293865">
    <property type="component" value="Unassembled WGS sequence"/>
</dbReference>
<dbReference type="Pfam" id="PF13649">
    <property type="entry name" value="Methyltransf_25"/>
    <property type="match status" value="1"/>
</dbReference>
<reference evidence="4 5" key="1">
    <citation type="submission" date="2019-01" db="EMBL/GenBank/DDBJ databases">
        <title>Agromyces.</title>
        <authorList>
            <person name="Li J."/>
        </authorList>
    </citation>
    <scope>NUCLEOTIDE SEQUENCE [LARGE SCALE GENOMIC DNA]</scope>
    <source>
        <strain evidence="4 5">DSM 15934</strain>
    </source>
</reference>
<evidence type="ECO:0000256" key="2">
    <source>
        <dbReference type="PIRSR" id="PIRSR018249-2"/>
    </source>
</evidence>
<dbReference type="PIRSF" id="PIRSF018249">
    <property type="entry name" value="MyrA_prd"/>
    <property type="match status" value="1"/>
</dbReference>
<dbReference type="GO" id="GO:0008168">
    <property type="term" value="F:methyltransferase activity"/>
    <property type="evidence" value="ECO:0007669"/>
    <property type="project" value="UniProtKB-KW"/>
</dbReference>
<dbReference type="InterPro" id="IPR029063">
    <property type="entry name" value="SAM-dependent_MTases_sf"/>
</dbReference>
<evidence type="ECO:0000313" key="5">
    <source>
        <dbReference type="Proteomes" id="UP000293865"/>
    </source>
</evidence>
<keyword evidence="1" id="KW-0479">Metal-binding</keyword>
<dbReference type="GO" id="GO:0046872">
    <property type="term" value="F:metal ion binding"/>
    <property type="evidence" value="ECO:0007669"/>
    <property type="project" value="UniProtKB-KW"/>
</dbReference>
<evidence type="ECO:0000259" key="3">
    <source>
        <dbReference type="Pfam" id="PF13649"/>
    </source>
</evidence>
<dbReference type="InterPro" id="IPR041698">
    <property type="entry name" value="Methyltransf_25"/>
</dbReference>
<dbReference type="AlphaFoldDB" id="A0A4Q2L078"/>
<name>A0A4Q2L078_9MICO</name>
<feature type="binding site" evidence="1">
    <location>
        <position position="27"/>
    </location>
    <ligand>
        <name>Zn(2+)</name>
        <dbReference type="ChEBI" id="CHEBI:29105"/>
    </ligand>
</feature>
<keyword evidence="4" id="KW-0808">Transferase</keyword>
<comment type="caution">
    <text evidence="4">The sequence shown here is derived from an EMBL/GenBank/DDBJ whole genome shotgun (WGS) entry which is preliminary data.</text>
</comment>
<keyword evidence="4" id="KW-0489">Methyltransferase</keyword>
<sequence length="286" mass="31023">MPIDSTWLRCPNCLLELEPHGERVIGCAHGHRFDLSRHDIATLLPPRAPRTIGDDREMLESRQRLLESGAYKPVADAIVHAAEHVADGSVPRGADSREHPLRIVDLGCGTGQYAQRLAARFPDAALLVADRSPDAVRMSLRAIPAASGVVLDLWRPLPIRDAIADLAINVFAPRNPVEFARIVRPGGRLIVVVPTPEHLVELRRLGLVLDVPAGKSERVRTQLEPAGFRLADDSTVEYGISADAETRALLVGMGPSAHHRAEAPQLPAGDELAVTVSVEVLSFDRV</sequence>
<feature type="binding site" evidence="2">
    <location>
        <position position="71"/>
    </location>
    <ligand>
        <name>S-adenosyl-L-methionine</name>
        <dbReference type="ChEBI" id="CHEBI:59789"/>
    </ligand>
</feature>
<protein>
    <submittedName>
        <fullName evidence="4">Methyltransferase domain-containing protein</fullName>
    </submittedName>
</protein>
<feature type="domain" description="Methyltransferase" evidence="3">
    <location>
        <begin position="103"/>
        <end position="187"/>
    </location>
</feature>
<dbReference type="EMBL" id="SDPN01000014">
    <property type="protein sequence ID" value="RXZ70769.1"/>
    <property type="molecule type" value="Genomic_DNA"/>
</dbReference>
<gene>
    <name evidence="4" type="ORF">ESP51_09595</name>
</gene>
<dbReference type="SUPFAM" id="SSF53335">
    <property type="entry name" value="S-adenosyl-L-methionine-dependent methyltransferases"/>
    <property type="match status" value="1"/>
</dbReference>
<keyword evidence="1" id="KW-0862">Zinc</keyword>
<proteinExistence type="predicted"/>